<reference evidence="12" key="1">
    <citation type="submission" date="2024-07" db="EMBL/GenBank/DDBJ databases">
        <title>Two chromosome-level genome assemblies of Korean endemic species Abeliophyllum distichum and Forsythia ovata (Oleaceae).</title>
        <authorList>
            <person name="Jang H."/>
        </authorList>
    </citation>
    <scope>NUCLEOTIDE SEQUENCE [LARGE SCALE GENOMIC DNA]</scope>
</reference>
<dbReference type="GO" id="GO:0005524">
    <property type="term" value="F:ATP binding"/>
    <property type="evidence" value="ECO:0007669"/>
    <property type="project" value="UniProtKB-KW"/>
</dbReference>
<dbReference type="PROSITE" id="PS00455">
    <property type="entry name" value="AMP_BINDING"/>
    <property type="match status" value="1"/>
</dbReference>
<dbReference type="SUPFAM" id="SSF56801">
    <property type="entry name" value="Acetyl-CoA synthetase-like"/>
    <property type="match status" value="1"/>
</dbReference>
<protein>
    <recommendedName>
        <fullName evidence="8 9">Long-chain-fatty-acid--CoA ligase</fullName>
        <ecNumber evidence="8 9">6.2.1.3</ecNumber>
    </recommendedName>
</protein>
<sequence length="682" mass="75320">MAVETGESKYPFLACSEVQENIVAMDSSAERRLQIVQNHVISTAGAQPPLLRGHPTASEFFSEEGYSVVLPEKLQTGKWNVYRSRCDPFKLVSRFSDHPKIATLHDNFVHAVETFRDYKYLGTRIREDGTVGEYQWMTYGEAGAARSALGSVPLYDTLGPDAVKYIVNHVAAQAIFCVPRTLSILLSFLTEIPTVHLIVVVGGIDSQMPSLPSTVGVEVISYSKLLNQGLGSLEPFCPPRPGDVATICYTSGTTGTPKGAVLTHGNLIANVAGASMGIKLYPSDLYISYLPLAHIYERANQILVVYFGGASGFYQGDNLKLLEDMAVLKPTIFCSVPRLYNRIYDGVMNAVKSSSVLKERLFNSAYKAKKQAILNGKKPSPMWDRLVFNKIKGMLGGQVRYMVSGASPLSPEVMNFLRVGFGCIFVEGYGMTETSCVISIMDEDDMVPGHVGSPNPSCEIKLVDVPEMNYTSEDRPHPRGEICVRGPIVFQGYYKDEVQTKEVIDEQGWLHTGDIGLWLPGGRLKIIDRKKNIFKLSQGEYIAPEKIENVYAKCKFVEQCFVYGDSLNSSLVAIVSVDHDMLKKWSAAEGIKYEDLKQLCFDPRAMAAVLADMDAVAREAQLRGFEFAKAATLVLEPFTLENGLLTPTFKIKRPQAKAYFAKEIADMYAKLSATEFSPPKPL</sequence>
<gene>
    <name evidence="11" type="ORF">Fot_53461</name>
</gene>
<proteinExistence type="inferred from homology"/>
<dbReference type="PANTHER" id="PTHR43272:SF33">
    <property type="entry name" value="AMP-BINDING DOMAIN-CONTAINING PROTEIN-RELATED"/>
    <property type="match status" value="1"/>
</dbReference>
<evidence type="ECO:0000256" key="9">
    <source>
        <dbReference type="RuleBase" id="RU369030"/>
    </source>
</evidence>
<feature type="domain" description="AMP-dependent synthetase/ligase" evidence="10">
    <location>
        <begin position="139"/>
        <end position="494"/>
    </location>
</feature>
<comment type="catalytic activity">
    <reaction evidence="9">
        <text>a long-chain fatty acid + ATP + CoA = a long-chain fatty acyl-CoA + AMP + diphosphate</text>
        <dbReference type="Rhea" id="RHEA:15421"/>
        <dbReference type="ChEBI" id="CHEBI:30616"/>
        <dbReference type="ChEBI" id="CHEBI:33019"/>
        <dbReference type="ChEBI" id="CHEBI:57287"/>
        <dbReference type="ChEBI" id="CHEBI:57560"/>
        <dbReference type="ChEBI" id="CHEBI:83139"/>
        <dbReference type="ChEBI" id="CHEBI:456215"/>
        <dbReference type="EC" id="6.2.1.3"/>
    </reaction>
</comment>
<dbReference type="InterPro" id="IPR020845">
    <property type="entry name" value="AMP-binding_CS"/>
</dbReference>
<organism evidence="11 12">
    <name type="scientific">Forsythia ovata</name>
    <dbReference type="NCBI Taxonomy" id="205694"/>
    <lineage>
        <taxon>Eukaryota</taxon>
        <taxon>Viridiplantae</taxon>
        <taxon>Streptophyta</taxon>
        <taxon>Embryophyta</taxon>
        <taxon>Tracheophyta</taxon>
        <taxon>Spermatophyta</taxon>
        <taxon>Magnoliopsida</taxon>
        <taxon>eudicotyledons</taxon>
        <taxon>Gunneridae</taxon>
        <taxon>Pentapetalae</taxon>
        <taxon>asterids</taxon>
        <taxon>lamiids</taxon>
        <taxon>Lamiales</taxon>
        <taxon>Oleaceae</taxon>
        <taxon>Forsythieae</taxon>
        <taxon>Forsythia</taxon>
    </lineage>
</organism>
<keyword evidence="3 9" id="KW-0436">Ligase</keyword>
<evidence type="ECO:0000256" key="2">
    <source>
        <dbReference type="ARBA" id="ARBA00006432"/>
    </source>
</evidence>
<keyword evidence="6 9" id="KW-0067">ATP-binding</keyword>
<dbReference type="CDD" id="cd05927">
    <property type="entry name" value="LC-FACS_euk"/>
    <property type="match status" value="1"/>
</dbReference>
<evidence type="ECO:0000256" key="3">
    <source>
        <dbReference type="ARBA" id="ARBA00022598"/>
    </source>
</evidence>
<dbReference type="Gene3D" id="3.40.50.12780">
    <property type="entry name" value="N-terminal domain of ligase-like"/>
    <property type="match status" value="1"/>
</dbReference>
<evidence type="ECO:0000313" key="12">
    <source>
        <dbReference type="Proteomes" id="UP001604277"/>
    </source>
</evidence>
<evidence type="ECO:0000256" key="7">
    <source>
        <dbReference type="ARBA" id="ARBA00023051"/>
    </source>
</evidence>
<dbReference type="PANTHER" id="PTHR43272">
    <property type="entry name" value="LONG-CHAIN-FATTY-ACID--COA LIGASE"/>
    <property type="match status" value="1"/>
</dbReference>
<keyword evidence="9" id="KW-0443">Lipid metabolism</keyword>
<dbReference type="GO" id="GO:0009698">
    <property type="term" value="P:phenylpropanoid metabolic process"/>
    <property type="evidence" value="ECO:0007669"/>
    <property type="project" value="UniProtKB-KW"/>
</dbReference>
<keyword evidence="12" id="KW-1185">Reference proteome</keyword>
<comment type="caution">
    <text evidence="11">The sequence shown here is derived from an EMBL/GenBank/DDBJ whole genome shotgun (WGS) entry which is preliminary data.</text>
</comment>
<dbReference type="Proteomes" id="UP001604277">
    <property type="component" value="Unassembled WGS sequence"/>
</dbReference>
<keyword evidence="4 9" id="KW-0547">Nucleotide-binding</keyword>
<evidence type="ECO:0000256" key="8">
    <source>
        <dbReference type="ARBA" id="ARBA00026121"/>
    </source>
</evidence>
<dbReference type="GO" id="GO:0004467">
    <property type="term" value="F:long-chain fatty acid-CoA ligase activity"/>
    <property type="evidence" value="ECO:0007669"/>
    <property type="project" value="UniProtKB-EC"/>
</dbReference>
<comment type="similarity">
    <text evidence="2 9">Belongs to the ATP-dependent AMP-binding enzyme family.</text>
</comment>
<name>A0ABD1PIR2_9LAMI</name>
<dbReference type="InterPro" id="IPR042099">
    <property type="entry name" value="ANL_N_sf"/>
</dbReference>
<keyword evidence="5 9" id="KW-0276">Fatty acid metabolism</keyword>
<dbReference type="InterPro" id="IPR000873">
    <property type="entry name" value="AMP-dep_synth/lig_dom"/>
</dbReference>
<keyword evidence="7" id="KW-0587">Phenylpropanoid metabolism</keyword>
<comment type="function">
    <text evidence="9">Catalyzes the conversion of long-chain fatty acids to their active form acyl-CoAs for both synthesis of cellular lipids, and degradation via beta-oxidation.</text>
</comment>
<evidence type="ECO:0000256" key="4">
    <source>
        <dbReference type="ARBA" id="ARBA00022741"/>
    </source>
</evidence>
<dbReference type="EC" id="6.2.1.3" evidence="8 9"/>
<dbReference type="InterPro" id="IPR045311">
    <property type="entry name" value="LC-FACS_euk"/>
</dbReference>
<dbReference type="Pfam" id="PF00501">
    <property type="entry name" value="AMP-binding"/>
    <property type="match status" value="1"/>
</dbReference>
<dbReference type="AlphaFoldDB" id="A0ABD1PIR2"/>
<accession>A0ABD1PIR2</accession>
<dbReference type="EMBL" id="JBFOLJ010000019">
    <property type="protein sequence ID" value="KAL2463805.1"/>
    <property type="molecule type" value="Genomic_DNA"/>
</dbReference>
<evidence type="ECO:0000256" key="1">
    <source>
        <dbReference type="ARBA" id="ARBA00004930"/>
    </source>
</evidence>
<evidence type="ECO:0000256" key="5">
    <source>
        <dbReference type="ARBA" id="ARBA00022832"/>
    </source>
</evidence>
<comment type="pathway">
    <text evidence="1">Phytoalexin biosynthesis; 3,4',5-trihydroxystilbene biosynthesis; 3,4',5-trihydroxystilbene from trans-4-coumarate: step 1/2.</text>
</comment>
<evidence type="ECO:0000259" key="10">
    <source>
        <dbReference type="Pfam" id="PF00501"/>
    </source>
</evidence>
<evidence type="ECO:0000313" key="11">
    <source>
        <dbReference type="EMBL" id="KAL2463805.1"/>
    </source>
</evidence>
<evidence type="ECO:0000256" key="6">
    <source>
        <dbReference type="ARBA" id="ARBA00022840"/>
    </source>
</evidence>